<name>A0A2A3EPL0_APICC</name>
<comment type="similarity">
    <text evidence="1">Belongs to the eukaryotic ATPase epsilon family.</text>
</comment>
<accession>A0A2A3EPL0</accession>
<evidence type="ECO:0000313" key="2">
    <source>
        <dbReference type="EMBL" id="PBC33059.1"/>
    </source>
</evidence>
<dbReference type="GO" id="GO:0045259">
    <property type="term" value="C:proton-transporting ATP synthase complex"/>
    <property type="evidence" value="ECO:0007669"/>
    <property type="project" value="InterPro"/>
</dbReference>
<reference evidence="2 3" key="1">
    <citation type="submission" date="2014-07" db="EMBL/GenBank/DDBJ databases">
        <title>Genomic and transcriptomic analysis on Apis cerana provide comprehensive insights into honey bee biology.</title>
        <authorList>
            <person name="Diao Q."/>
            <person name="Sun L."/>
            <person name="Zheng H."/>
            <person name="Zheng H."/>
            <person name="Xu S."/>
            <person name="Wang S."/>
            <person name="Zeng Z."/>
            <person name="Hu F."/>
            <person name="Su S."/>
            <person name="Wu J."/>
        </authorList>
    </citation>
    <scope>NUCLEOTIDE SEQUENCE [LARGE SCALE GENOMIC DNA]</scope>
    <source>
        <tissue evidence="2">Pupae without intestine</tissue>
    </source>
</reference>
<dbReference type="InterPro" id="IPR036742">
    <property type="entry name" value="ATP_synth_F1_esu_sf_mt"/>
</dbReference>
<dbReference type="GO" id="GO:0042776">
    <property type="term" value="P:proton motive force-driven mitochondrial ATP synthesis"/>
    <property type="evidence" value="ECO:0007669"/>
    <property type="project" value="TreeGrafter"/>
</dbReference>
<protein>
    <submittedName>
        <fullName evidence="2">ATP synthase subunit epsilon</fullName>
    </submittedName>
</protein>
<gene>
    <name evidence="2" type="ORF">APICC_07631</name>
</gene>
<dbReference type="EMBL" id="KZ288206">
    <property type="protein sequence ID" value="PBC33059.1"/>
    <property type="molecule type" value="Genomic_DNA"/>
</dbReference>
<dbReference type="SUPFAM" id="SSF48690">
    <property type="entry name" value="Epsilon subunit of mitochondrial F1F0-ATP synthase"/>
    <property type="match status" value="1"/>
</dbReference>
<dbReference type="STRING" id="94128.A0A2A3EPL0"/>
<organism evidence="2 3">
    <name type="scientific">Apis cerana cerana</name>
    <name type="common">Oriental honeybee</name>
    <dbReference type="NCBI Taxonomy" id="94128"/>
    <lineage>
        <taxon>Eukaryota</taxon>
        <taxon>Metazoa</taxon>
        <taxon>Ecdysozoa</taxon>
        <taxon>Arthropoda</taxon>
        <taxon>Hexapoda</taxon>
        <taxon>Insecta</taxon>
        <taxon>Pterygota</taxon>
        <taxon>Neoptera</taxon>
        <taxon>Endopterygota</taxon>
        <taxon>Hymenoptera</taxon>
        <taxon>Apocrita</taxon>
        <taxon>Aculeata</taxon>
        <taxon>Apoidea</taxon>
        <taxon>Anthophila</taxon>
        <taxon>Apidae</taxon>
        <taxon>Apis</taxon>
    </lineage>
</organism>
<sequence length="63" mass="7529">MLYNLCLCFSYINYSQIAAKLVRQALKSEFRAEALKRDETNIKFTQWKDGKPASKFYMQSHRF</sequence>
<keyword evidence="3" id="KW-1185">Reference proteome</keyword>
<evidence type="ECO:0000313" key="3">
    <source>
        <dbReference type="Proteomes" id="UP000242457"/>
    </source>
</evidence>
<dbReference type="GO" id="GO:0005743">
    <property type="term" value="C:mitochondrial inner membrane"/>
    <property type="evidence" value="ECO:0007669"/>
    <property type="project" value="InterPro"/>
</dbReference>
<dbReference type="Proteomes" id="UP000242457">
    <property type="component" value="Unassembled WGS sequence"/>
</dbReference>
<dbReference type="InterPro" id="IPR006721">
    <property type="entry name" value="ATP_synth_F1_esu_mt"/>
</dbReference>
<dbReference type="AlphaFoldDB" id="A0A2A3EPL0"/>
<proteinExistence type="inferred from homology"/>
<dbReference type="PANTHER" id="PTHR12448:SF0">
    <property type="entry name" value="ATP SYNTHASE SUBUNIT EPSILON, MITOCHONDRIAL"/>
    <property type="match status" value="1"/>
</dbReference>
<dbReference type="PANTHER" id="PTHR12448">
    <property type="entry name" value="ATP SYNTHASE EPSILON CHAIN, MITOCHONDRIAL"/>
    <property type="match status" value="1"/>
</dbReference>
<dbReference type="Gene3D" id="1.10.1620.20">
    <property type="entry name" value="ATP synthase, F1 complex, epsilon subunit superfamily, mitochondrial"/>
    <property type="match status" value="1"/>
</dbReference>
<dbReference type="CDD" id="cd12153">
    <property type="entry name" value="F1-ATPase_epsilon"/>
    <property type="match status" value="1"/>
</dbReference>
<dbReference type="Pfam" id="PF04627">
    <property type="entry name" value="ATP-synt_Eps"/>
    <property type="match status" value="1"/>
</dbReference>
<dbReference type="GO" id="GO:0046933">
    <property type="term" value="F:proton-transporting ATP synthase activity, rotational mechanism"/>
    <property type="evidence" value="ECO:0007669"/>
    <property type="project" value="InterPro"/>
</dbReference>
<evidence type="ECO:0000256" key="1">
    <source>
        <dbReference type="ARBA" id="ARBA00009502"/>
    </source>
</evidence>
<dbReference type="OrthoDB" id="269124at2759"/>